<evidence type="ECO:0000313" key="2">
    <source>
        <dbReference type="EMBL" id="RZT57431.1"/>
    </source>
</evidence>
<gene>
    <name evidence="2" type="ORF">EV140_2549</name>
</gene>
<evidence type="ECO:0000313" key="3">
    <source>
        <dbReference type="Proteomes" id="UP000292408"/>
    </source>
</evidence>
<dbReference type="Proteomes" id="UP000292408">
    <property type="component" value="Unassembled WGS sequence"/>
</dbReference>
<sequence length="301" mass="33029">MVDLSLFSARATWCLTRHDLDAAGVTSRMITTAVSSGHLIRARRGVYCHPSAPPHVVRALRVGGLAACVTAAETYGLWVPQRRRTAVWLPANASRLRNPMQRSAPIGTTPPHQLCTHWGALREPELAKSWRVGPRDALRQCLRCLPPEYAVAVLDSALQLGVVQPHDFESLSRGLSPTRRWWVSRADGRAESGTETLVRLALQDAGLHVRPQVTIAGVGRVDLLVGPSVVVEVDSESWHSTPAQRANDARRGLALHERGYVVVRPNYQQAESQRAQVVAAVWAAVRSTGTVVRSRRRVARS</sequence>
<feature type="domain" description="AbiEi antitoxin N-terminal" evidence="1">
    <location>
        <begin position="14"/>
        <end position="48"/>
    </location>
</feature>
<name>A0A4Q7TAJ0_9MICO</name>
<dbReference type="Pfam" id="PF13338">
    <property type="entry name" value="AbiEi_4"/>
    <property type="match status" value="1"/>
</dbReference>
<keyword evidence="3" id="KW-1185">Reference proteome</keyword>
<dbReference type="InterPro" id="IPR011335">
    <property type="entry name" value="Restrct_endonuc-II-like"/>
</dbReference>
<proteinExistence type="predicted"/>
<dbReference type="SUPFAM" id="SSF52980">
    <property type="entry name" value="Restriction endonuclease-like"/>
    <property type="match status" value="1"/>
</dbReference>
<organism evidence="2 3">
    <name type="scientific">Microcella alkaliphila</name>
    <dbReference type="NCBI Taxonomy" id="279828"/>
    <lineage>
        <taxon>Bacteria</taxon>
        <taxon>Bacillati</taxon>
        <taxon>Actinomycetota</taxon>
        <taxon>Actinomycetes</taxon>
        <taxon>Micrococcales</taxon>
        <taxon>Microbacteriaceae</taxon>
        <taxon>Microcella</taxon>
    </lineage>
</organism>
<comment type="caution">
    <text evidence="2">The sequence shown here is derived from an EMBL/GenBank/DDBJ whole genome shotgun (WGS) entry which is preliminary data.</text>
</comment>
<accession>A0A4Q7TAJ0</accession>
<dbReference type="AlphaFoldDB" id="A0A4Q7TAJ0"/>
<dbReference type="InterPro" id="IPR025159">
    <property type="entry name" value="AbiEi_N"/>
</dbReference>
<dbReference type="EMBL" id="SGXT01000019">
    <property type="protein sequence ID" value="RZT57431.1"/>
    <property type="molecule type" value="Genomic_DNA"/>
</dbReference>
<dbReference type="RefSeq" id="WP_157985661.1">
    <property type="nucleotide sequence ID" value="NZ_SGXT01000019.1"/>
</dbReference>
<reference evidence="2 3" key="1">
    <citation type="journal article" date="2015" name="Stand. Genomic Sci.">
        <title>Genomic Encyclopedia of Bacterial and Archaeal Type Strains, Phase III: the genomes of soil and plant-associated and newly described type strains.</title>
        <authorList>
            <person name="Whitman W.B."/>
            <person name="Woyke T."/>
            <person name="Klenk H.P."/>
            <person name="Zhou Y."/>
            <person name="Lilburn T.G."/>
            <person name="Beck B.J."/>
            <person name="De Vos P."/>
            <person name="Vandamme P."/>
            <person name="Eisen J.A."/>
            <person name="Garrity G."/>
            <person name="Hugenholtz P."/>
            <person name="Kyrpides N.C."/>
        </authorList>
    </citation>
    <scope>NUCLEOTIDE SEQUENCE [LARGE SCALE GENOMIC DNA]</scope>
    <source>
        <strain evidence="2 3">AC4r</strain>
    </source>
</reference>
<evidence type="ECO:0000259" key="1">
    <source>
        <dbReference type="Pfam" id="PF13338"/>
    </source>
</evidence>
<dbReference type="Gene3D" id="3.40.960.10">
    <property type="entry name" value="VSR Endonuclease"/>
    <property type="match status" value="1"/>
</dbReference>
<protein>
    <submittedName>
        <fullName evidence="2">Putative AbiEi antitoxin of type IV toxin-antitoxin system</fullName>
    </submittedName>
</protein>
<dbReference type="OrthoDB" id="2594539at2"/>